<keyword evidence="2" id="KW-1185">Reference proteome</keyword>
<proteinExistence type="predicted"/>
<protein>
    <submittedName>
        <fullName evidence="1">Uncharacterized protein</fullName>
    </submittedName>
</protein>
<comment type="caution">
    <text evidence="1">The sequence shown here is derived from an EMBL/GenBank/DDBJ whole genome shotgun (WGS) entry which is preliminary data.</text>
</comment>
<dbReference type="Proteomes" id="UP000030121">
    <property type="component" value="Unassembled WGS sequence"/>
</dbReference>
<evidence type="ECO:0000313" key="2">
    <source>
        <dbReference type="Proteomes" id="UP000030121"/>
    </source>
</evidence>
<dbReference type="EMBL" id="JRLW01000102">
    <property type="protein sequence ID" value="KGO84555.1"/>
    <property type="molecule type" value="Genomic_DNA"/>
</dbReference>
<evidence type="ECO:0000313" key="1">
    <source>
        <dbReference type="EMBL" id="KGO84555.1"/>
    </source>
</evidence>
<organism evidence="1 2">
    <name type="scientific">Flavobacterium suncheonense GH29-5 = DSM 17707</name>
    <dbReference type="NCBI Taxonomy" id="1121899"/>
    <lineage>
        <taxon>Bacteria</taxon>
        <taxon>Pseudomonadati</taxon>
        <taxon>Bacteroidota</taxon>
        <taxon>Flavobacteriia</taxon>
        <taxon>Flavobacteriales</taxon>
        <taxon>Flavobacteriaceae</taxon>
        <taxon>Flavobacterium</taxon>
    </lineage>
</organism>
<accession>A0A0A2M8D6</accession>
<dbReference type="AlphaFoldDB" id="A0A0A2M8D6"/>
<feature type="non-terminal residue" evidence="1">
    <location>
        <position position="85"/>
    </location>
</feature>
<name>A0A0A2M8D6_9FLAO</name>
<sequence>MHLLITEYGTYAIMINDVDTFTQQINSIYGNEDNKFDFQSKLESLYNNLLLNPTLGIWSSDIEKYEEKLLKFINNIDNANSFGNL</sequence>
<gene>
    <name evidence="1" type="ORF">Q764_14545</name>
</gene>
<reference evidence="1 2" key="1">
    <citation type="submission" date="2013-09" db="EMBL/GenBank/DDBJ databases">
        <authorList>
            <person name="Zeng Z."/>
            <person name="Chen C."/>
        </authorList>
    </citation>
    <scope>NUCLEOTIDE SEQUENCE [LARGE SCALE GENOMIC DNA]</scope>
    <source>
        <strain evidence="1 2">GH29-5</strain>
    </source>
</reference>